<dbReference type="HOGENOM" id="CLU_860719_0_0_1"/>
<dbReference type="KEGG" id="lbc:LACBIDRAFT_332947"/>
<dbReference type="EMBL" id="DS547136">
    <property type="protein sequence ID" value="EDR01783.1"/>
    <property type="molecule type" value="Genomic_DNA"/>
</dbReference>
<evidence type="ECO:0000313" key="1">
    <source>
        <dbReference type="EMBL" id="EDR01783.1"/>
    </source>
</evidence>
<proteinExistence type="predicted"/>
<dbReference type="InParanoid" id="B0DUD2"/>
<accession>B0DUD2</accession>
<protein>
    <submittedName>
        <fullName evidence="1">Predicted protein</fullName>
    </submittedName>
</protein>
<sequence>MLPAVRTKIHWDQVLNTASSLRDQSCASSDRHEFFGTSFTALHLRMTHAGQLNISYENIPVETMRYVKNILPETPIATWSDSEDGDGAGRFKPPPPPLLTSSRLPLILLWISPFLGCSPPHATPHAYALQPRRANHSRSPSQVSPRSHLLLCGGHEPKRSKVAASLAWDCHWMKVDLVSTWCPSGFVCLAARLVSSMHGAFNSGGVFHPTAIFSLSVVFLTWRAHALINNHSLRHTCPKASWVLVLPRCGKSPLHGGVGRQMRDCTPGRLLGAFLEGLRHHLTRRGTADNGEAAMRMLQLWVPLQTPPTASLRALPLASVLHS</sequence>
<evidence type="ECO:0000313" key="2">
    <source>
        <dbReference type="Proteomes" id="UP000001194"/>
    </source>
</evidence>
<dbReference type="AlphaFoldDB" id="B0DUD2"/>
<name>B0DUD2_LACBS</name>
<dbReference type="Proteomes" id="UP000001194">
    <property type="component" value="Unassembled WGS sequence"/>
</dbReference>
<keyword evidence="2" id="KW-1185">Reference proteome</keyword>
<organism evidence="2">
    <name type="scientific">Laccaria bicolor (strain S238N-H82 / ATCC MYA-4686)</name>
    <name type="common">Bicoloured deceiver</name>
    <name type="synonym">Laccaria laccata var. bicolor</name>
    <dbReference type="NCBI Taxonomy" id="486041"/>
    <lineage>
        <taxon>Eukaryota</taxon>
        <taxon>Fungi</taxon>
        <taxon>Dikarya</taxon>
        <taxon>Basidiomycota</taxon>
        <taxon>Agaricomycotina</taxon>
        <taxon>Agaricomycetes</taxon>
        <taxon>Agaricomycetidae</taxon>
        <taxon>Agaricales</taxon>
        <taxon>Agaricineae</taxon>
        <taxon>Hydnangiaceae</taxon>
        <taxon>Laccaria</taxon>
    </lineage>
</organism>
<dbReference type="RefSeq" id="XP_001887596.1">
    <property type="nucleotide sequence ID" value="XM_001887561.1"/>
</dbReference>
<dbReference type="GeneID" id="6083272"/>
<gene>
    <name evidence="1" type="ORF">LACBIDRAFT_332947</name>
</gene>
<reference evidence="1 2" key="1">
    <citation type="journal article" date="2008" name="Nature">
        <title>The genome of Laccaria bicolor provides insights into mycorrhizal symbiosis.</title>
        <authorList>
            <person name="Martin F."/>
            <person name="Aerts A."/>
            <person name="Ahren D."/>
            <person name="Brun A."/>
            <person name="Danchin E.G.J."/>
            <person name="Duchaussoy F."/>
            <person name="Gibon J."/>
            <person name="Kohler A."/>
            <person name="Lindquist E."/>
            <person name="Pereda V."/>
            <person name="Salamov A."/>
            <person name="Shapiro H.J."/>
            <person name="Wuyts J."/>
            <person name="Blaudez D."/>
            <person name="Buee M."/>
            <person name="Brokstein P."/>
            <person name="Canbaeck B."/>
            <person name="Cohen D."/>
            <person name="Courty P.E."/>
            <person name="Coutinho P.M."/>
            <person name="Delaruelle C."/>
            <person name="Detter J.C."/>
            <person name="Deveau A."/>
            <person name="DiFazio S."/>
            <person name="Duplessis S."/>
            <person name="Fraissinet-Tachet L."/>
            <person name="Lucic E."/>
            <person name="Frey-Klett P."/>
            <person name="Fourrey C."/>
            <person name="Feussner I."/>
            <person name="Gay G."/>
            <person name="Grimwood J."/>
            <person name="Hoegger P.J."/>
            <person name="Jain P."/>
            <person name="Kilaru S."/>
            <person name="Labbe J."/>
            <person name="Lin Y.C."/>
            <person name="Legue V."/>
            <person name="Le Tacon F."/>
            <person name="Marmeisse R."/>
            <person name="Melayah D."/>
            <person name="Montanini B."/>
            <person name="Muratet M."/>
            <person name="Nehls U."/>
            <person name="Niculita-Hirzel H."/>
            <person name="Oudot-Le Secq M.P."/>
            <person name="Peter M."/>
            <person name="Quesneville H."/>
            <person name="Rajashekar B."/>
            <person name="Reich M."/>
            <person name="Rouhier N."/>
            <person name="Schmutz J."/>
            <person name="Yin T."/>
            <person name="Chalot M."/>
            <person name="Henrissat B."/>
            <person name="Kuees U."/>
            <person name="Lucas S."/>
            <person name="Van de Peer Y."/>
            <person name="Podila G.K."/>
            <person name="Polle A."/>
            <person name="Pukkila P.J."/>
            <person name="Richardson P.M."/>
            <person name="Rouze P."/>
            <person name="Sanders I.R."/>
            <person name="Stajich J.E."/>
            <person name="Tunlid A."/>
            <person name="Tuskan G."/>
            <person name="Grigoriev I.V."/>
        </authorList>
    </citation>
    <scope>NUCLEOTIDE SEQUENCE [LARGE SCALE GENOMIC DNA]</scope>
    <source>
        <strain evidence="2">S238N-H82 / ATCC MYA-4686</strain>
    </source>
</reference>